<feature type="transmembrane region" description="Helical" evidence="1">
    <location>
        <begin position="114"/>
        <end position="132"/>
    </location>
</feature>
<sequence length="137" mass="14980">MILNKDRVIQATKNIIHNAKNYRVIFHHPEYLDGELYVVEYDIEKASNSCYVYVENGEANVLTSQALLNEMVARKTKKSGVASTLDSLGGMAGIIGLIVTLTIVYIVVGKPEAEIPQILSTALTAILGFYFGSKKSG</sequence>
<evidence type="ECO:0000256" key="1">
    <source>
        <dbReference type="SAM" id="Phobius"/>
    </source>
</evidence>
<dbReference type="RefSeq" id="WP_261627262.1">
    <property type="nucleotide sequence ID" value="NZ_CAMAPC010000077.1"/>
</dbReference>
<evidence type="ECO:0000313" key="2">
    <source>
        <dbReference type="EMBL" id="CAH9067697.1"/>
    </source>
</evidence>
<gene>
    <name evidence="2" type="ORF">PSECIP111854_04175</name>
</gene>
<keyword evidence="3" id="KW-1185">Reference proteome</keyword>
<keyword evidence="1" id="KW-1133">Transmembrane helix</keyword>
<keyword evidence="1" id="KW-0812">Transmembrane</keyword>
<protein>
    <submittedName>
        <fullName evidence="2">Uncharacterized protein</fullName>
    </submittedName>
</protein>
<keyword evidence="1" id="KW-0472">Membrane</keyword>
<comment type="caution">
    <text evidence="2">The sequence shown here is derived from an EMBL/GenBank/DDBJ whole genome shotgun (WGS) entry which is preliminary data.</text>
</comment>
<feature type="transmembrane region" description="Helical" evidence="1">
    <location>
        <begin position="84"/>
        <end position="108"/>
    </location>
</feature>
<evidence type="ECO:0000313" key="3">
    <source>
        <dbReference type="Proteomes" id="UP001152467"/>
    </source>
</evidence>
<name>A0A9W4VWE4_9GAMM</name>
<dbReference type="AlphaFoldDB" id="A0A9W4VWE4"/>
<dbReference type="EMBL" id="CAMAPC010000077">
    <property type="protein sequence ID" value="CAH9067697.1"/>
    <property type="molecule type" value="Genomic_DNA"/>
</dbReference>
<accession>A0A9W4VWE4</accession>
<dbReference type="Proteomes" id="UP001152467">
    <property type="component" value="Unassembled WGS sequence"/>
</dbReference>
<reference evidence="2" key="1">
    <citation type="submission" date="2022-07" db="EMBL/GenBank/DDBJ databases">
        <authorList>
            <person name="Criscuolo A."/>
        </authorList>
    </citation>
    <scope>NUCLEOTIDE SEQUENCE</scope>
    <source>
        <strain evidence="2">CIP111854</strain>
    </source>
</reference>
<proteinExistence type="predicted"/>
<organism evidence="2 3">
    <name type="scientific">Pseudoalteromonas holothuriae</name>
    <dbReference type="NCBI Taxonomy" id="2963714"/>
    <lineage>
        <taxon>Bacteria</taxon>
        <taxon>Pseudomonadati</taxon>
        <taxon>Pseudomonadota</taxon>
        <taxon>Gammaproteobacteria</taxon>
        <taxon>Alteromonadales</taxon>
        <taxon>Pseudoalteromonadaceae</taxon>
        <taxon>Pseudoalteromonas</taxon>
    </lineage>
</organism>